<organism evidence="4 5">
    <name type="scientific">Phialocephala subalpina</name>
    <dbReference type="NCBI Taxonomy" id="576137"/>
    <lineage>
        <taxon>Eukaryota</taxon>
        <taxon>Fungi</taxon>
        <taxon>Dikarya</taxon>
        <taxon>Ascomycota</taxon>
        <taxon>Pezizomycotina</taxon>
        <taxon>Leotiomycetes</taxon>
        <taxon>Helotiales</taxon>
        <taxon>Mollisiaceae</taxon>
        <taxon>Phialocephala</taxon>
        <taxon>Phialocephala fortinii species complex</taxon>
    </lineage>
</organism>
<dbReference type="Gene3D" id="3.20.20.10">
    <property type="entry name" value="Alanine racemase"/>
    <property type="match status" value="1"/>
</dbReference>
<dbReference type="GO" id="GO:0036088">
    <property type="term" value="P:D-serine catabolic process"/>
    <property type="evidence" value="ECO:0007669"/>
    <property type="project" value="TreeGrafter"/>
</dbReference>
<protein>
    <submittedName>
        <fullName evidence="4">Related to alanine racemase</fullName>
    </submittedName>
</protein>
<dbReference type="GO" id="GO:0008721">
    <property type="term" value="F:D-serine ammonia-lyase activity"/>
    <property type="evidence" value="ECO:0007669"/>
    <property type="project" value="TreeGrafter"/>
</dbReference>
<dbReference type="PANTHER" id="PTHR28004:SF2">
    <property type="entry name" value="D-SERINE DEHYDRATASE"/>
    <property type="match status" value="1"/>
</dbReference>
<keyword evidence="5" id="KW-1185">Reference proteome</keyword>
<evidence type="ECO:0000259" key="3">
    <source>
        <dbReference type="SMART" id="SM01119"/>
    </source>
</evidence>
<dbReference type="STRING" id="576137.A0A1L7XRU9"/>
<dbReference type="OrthoDB" id="20198at2759"/>
<dbReference type="SUPFAM" id="SSF51419">
    <property type="entry name" value="PLP-binding barrel"/>
    <property type="match status" value="1"/>
</dbReference>
<dbReference type="PANTHER" id="PTHR28004">
    <property type="entry name" value="ZGC:162816-RELATED"/>
    <property type="match status" value="1"/>
</dbReference>
<evidence type="ECO:0000256" key="1">
    <source>
        <dbReference type="ARBA" id="ARBA00005323"/>
    </source>
</evidence>
<accession>A0A1L7XRU9</accession>
<feature type="domain" description="D-serine dehydratase-like" evidence="3">
    <location>
        <begin position="326"/>
        <end position="445"/>
    </location>
</feature>
<comment type="similarity">
    <text evidence="1">Belongs to the DSD1 family.</text>
</comment>
<evidence type="ECO:0000256" key="2">
    <source>
        <dbReference type="ARBA" id="ARBA00023239"/>
    </source>
</evidence>
<dbReference type="InterPro" id="IPR001608">
    <property type="entry name" value="Ala_racemase_N"/>
</dbReference>
<gene>
    <name evidence="4" type="ORF">PAC_17587</name>
</gene>
<name>A0A1L7XRU9_9HELO</name>
<dbReference type="SMART" id="SM01119">
    <property type="entry name" value="D-ser_dehydrat"/>
    <property type="match status" value="1"/>
</dbReference>
<dbReference type="InterPro" id="IPR051466">
    <property type="entry name" value="D-amino_acid_metab_enzyme"/>
</dbReference>
<sequence>MASYNVIPGGRNDLRRNYVGNSIFDLPKPAVIIDRFKMRRHCQSLLDAVDFLGVDFRAHVKTHKTREGVRLQAGESRKDVRLIASTVFEIEFLQPVLREFLDAGRQVNMLYGVPLSSSQVDRLAISACQLGRGTISVLVDHPSQLNHLTRFFEKAGFAAGVYLKVDTGYHRAGLPPSGINKDGLVARLMDLENQGMINFIGLYSHSSLSYYDSTPKQAMANLEAEIYGCLEALDKNAKLFSNEKEITISVGASPQVTSVENLVGPENTLSEDAEHLRQTLQKAMMEMPNGLCTKLELHAGVYVVLDVQQLSTHSRVHFGDYEEEIAISVVAEVYSLYNDGERQQPEALVAVGVLGLGREPCAAYEGWGIIDREAYSSDNNAKPERRLIVSRLSQEQCIVSWGRIRGHDEQKQLPPIPLEVGQSVRIYPNHACITGAMYGWYFVVDSSEDGKRVVDIWERASKW</sequence>
<keyword evidence="2" id="KW-0456">Lyase</keyword>
<dbReference type="InterPro" id="IPR029066">
    <property type="entry name" value="PLP-binding_barrel"/>
</dbReference>
<evidence type="ECO:0000313" key="4">
    <source>
        <dbReference type="EMBL" id="CZR67688.1"/>
    </source>
</evidence>
<dbReference type="AlphaFoldDB" id="A0A1L7XRU9"/>
<dbReference type="Pfam" id="PF01168">
    <property type="entry name" value="Ala_racemase_N"/>
    <property type="match status" value="1"/>
</dbReference>
<dbReference type="Proteomes" id="UP000184330">
    <property type="component" value="Unassembled WGS sequence"/>
</dbReference>
<reference evidence="4 5" key="1">
    <citation type="submission" date="2016-03" db="EMBL/GenBank/DDBJ databases">
        <authorList>
            <person name="Ploux O."/>
        </authorList>
    </citation>
    <scope>NUCLEOTIDE SEQUENCE [LARGE SCALE GENOMIC DNA]</scope>
    <source>
        <strain evidence="4 5">UAMH 11012</strain>
    </source>
</reference>
<dbReference type="InterPro" id="IPR042208">
    <property type="entry name" value="D-ser_dehydrat-like_sf"/>
</dbReference>
<proteinExistence type="inferred from homology"/>
<dbReference type="InterPro" id="IPR026956">
    <property type="entry name" value="D-ser_dehydrat-like_dom"/>
</dbReference>
<evidence type="ECO:0000313" key="5">
    <source>
        <dbReference type="Proteomes" id="UP000184330"/>
    </source>
</evidence>
<dbReference type="Pfam" id="PF14031">
    <property type="entry name" value="D-ser_dehydrat"/>
    <property type="match status" value="1"/>
</dbReference>
<dbReference type="Gene3D" id="2.40.37.20">
    <property type="entry name" value="D-serine dehydratase-like domain"/>
    <property type="match status" value="1"/>
</dbReference>
<dbReference type="EMBL" id="FJOG01000046">
    <property type="protein sequence ID" value="CZR67688.1"/>
    <property type="molecule type" value="Genomic_DNA"/>
</dbReference>